<evidence type="ECO:0000313" key="10">
    <source>
        <dbReference type="EMBL" id="KAF2653469.1"/>
    </source>
</evidence>
<evidence type="ECO:0000256" key="7">
    <source>
        <dbReference type="SAM" id="MobiDB-lite"/>
    </source>
</evidence>
<gene>
    <name evidence="10" type="ORF">K491DRAFT_694642</name>
</gene>
<feature type="region of interest" description="Disordered" evidence="7">
    <location>
        <begin position="163"/>
        <end position="184"/>
    </location>
</feature>
<evidence type="ECO:0000259" key="9">
    <source>
        <dbReference type="Pfam" id="PF01699"/>
    </source>
</evidence>
<feature type="transmembrane region" description="Helical" evidence="8">
    <location>
        <begin position="72"/>
        <end position="96"/>
    </location>
</feature>
<name>A0A6A6T0C2_9PLEO</name>
<dbReference type="GO" id="GO:0006874">
    <property type="term" value="P:intracellular calcium ion homeostasis"/>
    <property type="evidence" value="ECO:0007669"/>
    <property type="project" value="TreeGrafter"/>
</dbReference>
<dbReference type="InterPro" id="IPR044880">
    <property type="entry name" value="NCX_ion-bd_dom_sf"/>
</dbReference>
<evidence type="ECO:0000256" key="8">
    <source>
        <dbReference type="SAM" id="Phobius"/>
    </source>
</evidence>
<sequence length="392" mass="42134">MANADVVAYNIAAFIATLFLLEFGADKFIDHTAIVARRTRIPETIIGLLTAGAEWEELAVVIASLARNRASLAIGNIVGSAISNILGAFSLGLLFHDQERPIEFDRSARLYSLILLVLTTFVTPVTYFSRKIVWLVCGSILIAFFAIYIASVGWAISKGTLTAPEDSDDSSEDESSDGESTADLVTERTSVRVNANDYGTNGLAQAESDEQTNRDVHAGSSTPQRSSGSRRPKHHTLRYHISYLILGFLAICLAGYVLSHAATTITDEFGISDVLFGVVILSIATTLPEKFVAVMSGHRGHAGILVANTAGSNIFLLALCCGIVMLDTHGELERGNVSIPELGVLWGSTLAFTLTVWFGGRFCRWIGGGMLIVYVAFIVLEFTVIHGVANGD</sequence>
<dbReference type="OrthoDB" id="2127281at2759"/>
<feature type="domain" description="Sodium/calcium exchanger membrane region" evidence="9">
    <location>
        <begin position="241"/>
        <end position="380"/>
    </location>
</feature>
<dbReference type="InterPro" id="IPR004837">
    <property type="entry name" value="NaCa_Exmemb"/>
</dbReference>
<evidence type="ECO:0000256" key="3">
    <source>
        <dbReference type="ARBA" id="ARBA00022449"/>
    </source>
</evidence>
<dbReference type="InterPro" id="IPR004481">
    <property type="entry name" value="K/Na/Ca-exchanger"/>
</dbReference>
<feature type="compositionally biased region" description="Acidic residues" evidence="7">
    <location>
        <begin position="165"/>
        <end position="177"/>
    </location>
</feature>
<feature type="transmembrane region" description="Helical" evidence="8">
    <location>
        <begin position="338"/>
        <end position="359"/>
    </location>
</feature>
<evidence type="ECO:0000256" key="4">
    <source>
        <dbReference type="ARBA" id="ARBA00022692"/>
    </source>
</evidence>
<proteinExistence type="inferred from homology"/>
<dbReference type="AlphaFoldDB" id="A0A6A6T0C2"/>
<keyword evidence="11" id="KW-1185">Reference proteome</keyword>
<dbReference type="GO" id="GO:0005886">
    <property type="term" value="C:plasma membrane"/>
    <property type="evidence" value="ECO:0007669"/>
    <property type="project" value="TreeGrafter"/>
</dbReference>
<feature type="transmembrane region" description="Helical" evidence="8">
    <location>
        <begin position="305"/>
        <end position="326"/>
    </location>
</feature>
<keyword evidence="4 8" id="KW-0812">Transmembrane</keyword>
<dbReference type="Proteomes" id="UP000799324">
    <property type="component" value="Unassembled WGS sequence"/>
</dbReference>
<dbReference type="EMBL" id="MU004380">
    <property type="protein sequence ID" value="KAF2653469.1"/>
    <property type="molecule type" value="Genomic_DNA"/>
</dbReference>
<keyword evidence="3" id="KW-0050">Antiport</keyword>
<comment type="similarity">
    <text evidence="2">Belongs to the Ca(2+):cation antiporter (CaCA) (TC 2.A.19) family. SLC24A subfamily.</text>
</comment>
<evidence type="ECO:0000256" key="6">
    <source>
        <dbReference type="ARBA" id="ARBA00023136"/>
    </source>
</evidence>
<feature type="transmembrane region" description="Helical" evidence="8">
    <location>
        <begin position="6"/>
        <end position="25"/>
    </location>
</feature>
<feature type="transmembrane region" description="Helical" evidence="8">
    <location>
        <begin position="371"/>
        <end position="389"/>
    </location>
</feature>
<dbReference type="PANTHER" id="PTHR10846">
    <property type="entry name" value="SODIUM/POTASSIUM/CALCIUM EXCHANGER"/>
    <property type="match status" value="1"/>
</dbReference>
<reference evidence="10" key="1">
    <citation type="journal article" date="2020" name="Stud. Mycol.">
        <title>101 Dothideomycetes genomes: a test case for predicting lifestyles and emergence of pathogens.</title>
        <authorList>
            <person name="Haridas S."/>
            <person name="Albert R."/>
            <person name="Binder M."/>
            <person name="Bloem J."/>
            <person name="Labutti K."/>
            <person name="Salamov A."/>
            <person name="Andreopoulos B."/>
            <person name="Baker S."/>
            <person name="Barry K."/>
            <person name="Bills G."/>
            <person name="Bluhm B."/>
            <person name="Cannon C."/>
            <person name="Castanera R."/>
            <person name="Culley D."/>
            <person name="Daum C."/>
            <person name="Ezra D."/>
            <person name="Gonzalez J."/>
            <person name="Henrissat B."/>
            <person name="Kuo A."/>
            <person name="Liang C."/>
            <person name="Lipzen A."/>
            <person name="Lutzoni F."/>
            <person name="Magnuson J."/>
            <person name="Mondo S."/>
            <person name="Nolan M."/>
            <person name="Ohm R."/>
            <person name="Pangilinan J."/>
            <person name="Park H.-J."/>
            <person name="Ramirez L."/>
            <person name="Alfaro M."/>
            <person name="Sun H."/>
            <person name="Tritt A."/>
            <person name="Yoshinaga Y."/>
            <person name="Zwiers L.-H."/>
            <person name="Turgeon B."/>
            <person name="Goodwin S."/>
            <person name="Spatafora J."/>
            <person name="Crous P."/>
            <person name="Grigoriev I."/>
        </authorList>
    </citation>
    <scope>NUCLEOTIDE SEQUENCE</scope>
    <source>
        <strain evidence="10">CBS 122681</strain>
    </source>
</reference>
<accession>A0A6A6T0C2</accession>
<dbReference type="PANTHER" id="PTHR10846:SF8">
    <property type="entry name" value="INNER MEMBRANE PROTEIN YRBG"/>
    <property type="match status" value="1"/>
</dbReference>
<comment type="subcellular location">
    <subcellularLocation>
        <location evidence="1">Membrane</location>
        <topology evidence="1">Multi-pass membrane protein</topology>
    </subcellularLocation>
</comment>
<organism evidence="10 11">
    <name type="scientific">Lophiostoma macrostomum CBS 122681</name>
    <dbReference type="NCBI Taxonomy" id="1314788"/>
    <lineage>
        <taxon>Eukaryota</taxon>
        <taxon>Fungi</taxon>
        <taxon>Dikarya</taxon>
        <taxon>Ascomycota</taxon>
        <taxon>Pezizomycotina</taxon>
        <taxon>Dothideomycetes</taxon>
        <taxon>Pleosporomycetidae</taxon>
        <taxon>Pleosporales</taxon>
        <taxon>Lophiostomataceae</taxon>
        <taxon>Lophiostoma</taxon>
    </lineage>
</organism>
<dbReference type="GO" id="GO:0008273">
    <property type="term" value="F:calcium, potassium:sodium antiporter activity"/>
    <property type="evidence" value="ECO:0007669"/>
    <property type="project" value="TreeGrafter"/>
</dbReference>
<evidence type="ECO:0000256" key="5">
    <source>
        <dbReference type="ARBA" id="ARBA00022989"/>
    </source>
</evidence>
<keyword evidence="6 8" id="KW-0472">Membrane</keyword>
<keyword evidence="3" id="KW-0813">Transport</keyword>
<dbReference type="GO" id="GO:0005262">
    <property type="term" value="F:calcium channel activity"/>
    <property type="evidence" value="ECO:0007669"/>
    <property type="project" value="TreeGrafter"/>
</dbReference>
<feature type="transmembrane region" description="Helical" evidence="8">
    <location>
        <begin position="274"/>
        <end position="293"/>
    </location>
</feature>
<feature type="transmembrane region" description="Helical" evidence="8">
    <location>
        <begin position="108"/>
        <end position="127"/>
    </location>
</feature>
<evidence type="ECO:0000313" key="11">
    <source>
        <dbReference type="Proteomes" id="UP000799324"/>
    </source>
</evidence>
<feature type="transmembrane region" description="Helical" evidence="8">
    <location>
        <begin position="241"/>
        <end position="262"/>
    </location>
</feature>
<evidence type="ECO:0000256" key="2">
    <source>
        <dbReference type="ARBA" id="ARBA00005364"/>
    </source>
</evidence>
<feature type="domain" description="Sodium/calcium exchanger membrane region" evidence="9">
    <location>
        <begin position="11"/>
        <end position="150"/>
    </location>
</feature>
<dbReference type="Gene3D" id="1.20.1420.30">
    <property type="entry name" value="NCX, central ion-binding region"/>
    <property type="match status" value="2"/>
</dbReference>
<evidence type="ECO:0000256" key="1">
    <source>
        <dbReference type="ARBA" id="ARBA00004141"/>
    </source>
</evidence>
<protein>
    <recommendedName>
        <fullName evidence="9">Sodium/calcium exchanger membrane region domain-containing protein</fullName>
    </recommendedName>
</protein>
<feature type="region of interest" description="Disordered" evidence="7">
    <location>
        <begin position="200"/>
        <end position="233"/>
    </location>
</feature>
<keyword evidence="5 8" id="KW-1133">Transmembrane helix</keyword>
<feature type="transmembrane region" description="Helical" evidence="8">
    <location>
        <begin position="133"/>
        <end position="156"/>
    </location>
</feature>
<dbReference type="Pfam" id="PF01699">
    <property type="entry name" value="Na_Ca_ex"/>
    <property type="match status" value="2"/>
</dbReference>